<dbReference type="Gene3D" id="3.30.70.360">
    <property type="match status" value="1"/>
</dbReference>
<dbReference type="InterPro" id="IPR011650">
    <property type="entry name" value="Peptidase_M20_dimer"/>
</dbReference>
<dbReference type="SUPFAM" id="SSF55031">
    <property type="entry name" value="Bacterial exopeptidase dimerisation domain"/>
    <property type="match status" value="1"/>
</dbReference>
<comment type="caution">
    <text evidence="4">The sequence shown here is derived from an EMBL/GenBank/DDBJ whole genome shotgun (WGS) entry which is preliminary data.</text>
</comment>
<gene>
    <name evidence="4" type="ORF">ABT56_00220</name>
</gene>
<dbReference type="PATRIC" id="fig|1195763.3.peg.48"/>
<dbReference type="RefSeq" id="WP_047876945.1">
    <property type="nucleotide sequence ID" value="NZ_LDOT01000001.1"/>
</dbReference>
<proteinExistence type="predicted"/>
<accession>A0A0J1HDD8</accession>
<dbReference type="InterPro" id="IPR017439">
    <property type="entry name" value="Amidohydrolase"/>
</dbReference>
<feature type="binding site" evidence="2">
    <location>
        <position position="357"/>
    </location>
    <ligand>
        <name>Mn(2+)</name>
        <dbReference type="ChEBI" id="CHEBI:29035"/>
        <label>2</label>
    </ligand>
</feature>
<dbReference type="Gene3D" id="3.40.630.10">
    <property type="entry name" value="Zn peptidases"/>
    <property type="match status" value="1"/>
</dbReference>
<keyword evidence="1" id="KW-0378">Hydrolase</keyword>
<dbReference type="NCBIfam" id="TIGR01891">
    <property type="entry name" value="amidohydrolases"/>
    <property type="match status" value="1"/>
</dbReference>
<dbReference type="AlphaFoldDB" id="A0A0J1HDD8"/>
<feature type="domain" description="Peptidase M20 dimerisation" evidence="3">
    <location>
        <begin position="186"/>
        <end position="283"/>
    </location>
</feature>
<evidence type="ECO:0000313" key="5">
    <source>
        <dbReference type="Proteomes" id="UP000036097"/>
    </source>
</evidence>
<sequence>MSFLPQSTSQFDPVLFRQQLHRFPELSGQEHSTANAIARQLQAFGLSPKTAVTASNGVGIVCEINSGKPGSTTLLRADFDALPIEETASHDHISCHCGVMHACGHDGHTASLMTVAHQLSLTPPSSGRVLLLFQPAEETGTGAADMIGNRWLAEQQVDQAFAYHNLPGYPRHSVITKPGNFACASTGVSIELIGKTSHAARPENGINPTQAMVALISFLQQLPKQFSPVFSLVTVVHAKLGESAFGTSPGYAKIEATLRSEETDTLAAMQRAITAELKHQCEQHQLESTLNWQESFRAVVNAAPQTEQVLAAAQELGLKTVVLEEPMRWSEDMAEFLATWPGNMFCLGSGESHPELHNPDFDFPDPLIDTASRMFLRLIDTIHNGN</sequence>
<dbReference type="PANTHER" id="PTHR11014">
    <property type="entry name" value="PEPTIDASE M20 FAMILY MEMBER"/>
    <property type="match status" value="1"/>
</dbReference>
<organism evidence="4 5">
    <name type="scientific">Photobacterium aquae</name>
    <dbReference type="NCBI Taxonomy" id="1195763"/>
    <lineage>
        <taxon>Bacteria</taxon>
        <taxon>Pseudomonadati</taxon>
        <taxon>Pseudomonadota</taxon>
        <taxon>Gammaproteobacteria</taxon>
        <taxon>Vibrionales</taxon>
        <taxon>Vibrionaceae</taxon>
        <taxon>Photobacterium</taxon>
    </lineage>
</organism>
<evidence type="ECO:0000256" key="1">
    <source>
        <dbReference type="ARBA" id="ARBA00022801"/>
    </source>
</evidence>
<dbReference type="Pfam" id="PF01546">
    <property type="entry name" value="Peptidase_M20"/>
    <property type="match status" value="1"/>
</dbReference>
<dbReference type="PIRSF" id="PIRSF005962">
    <property type="entry name" value="Pept_M20D_amidohydro"/>
    <property type="match status" value="1"/>
</dbReference>
<comment type="cofactor">
    <cofactor evidence="2">
        <name>Mn(2+)</name>
        <dbReference type="ChEBI" id="CHEBI:29035"/>
    </cofactor>
    <text evidence="2">The Mn(2+) ion enhances activity.</text>
</comment>
<feature type="binding site" evidence="2">
    <location>
        <position position="164"/>
    </location>
    <ligand>
        <name>Mn(2+)</name>
        <dbReference type="ChEBI" id="CHEBI:29035"/>
        <label>2</label>
    </ligand>
</feature>
<feature type="binding site" evidence="2">
    <location>
        <position position="103"/>
    </location>
    <ligand>
        <name>Mn(2+)</name>
        <dbReference type="ChEBI" id="CHEBI:29035"/>
        <label>2</label>
    </ligand>
</feature>
<protein>
    <submittedName>
        <fullName evidence="4">Peptidase M20</fullName>
    </submittedName>
</protein>
<evidence type="ECO:0000259" key="3">
    <source>
        <dbReference type="Pfam" id="PF07687"/>
    </source>
</evidence>
<keyword evidence="2" id="KW-0464">Manganese</keyword>
<dbReference type="GO" id="GO:0046872">
    <property type="term" value="F:metal ion binding"/>
    <property type="evidence" value="ECO:0007669"/>
    <property type="project" value="UniProtKB-KW"/>
</dbReference>
<keyword evidence="5" id="KW-1185">Reference proteome</keyword>
<dbReference type="GO" id="GO:0016787">
    <property type="term" value="F:hydrolase activity"/>
    <property type="evidence" value="ECO:0007669"/>
    <property type="project" value="UniProtKB-KW"/>
</dbReference>
<evidence type="ECO:0000256" key="2">
    <source>
        <dbReference type="PIRSR" id="PIRSR005962-1"/>
    </source>
</evidence>
<dbReference type="PANTHER" id="PTHR11014:SF169">
    <property type="entry name" value="CLAN MH, FAMILY M20, PEPTIDASE T-LIKE METALLOPEPTIDASE"/>
    <property type="match status" value="1"/>
</dbReference>
<feature type="binding site" evidence="2">
    <location>
        <position position="105"/>
    </location>
    <ligand>
        <name>Mn(2+)</name>
        <dbReference type="ChEBI" id="CHEBI:29035"/>
        <label>2</label>
    </ligand>
</feature>
<dbReference type="STRING" id="1195763.ABT56_00220"/>
<keyword evidence="2" id="KW-0479">Metal-binding</keyword>
<dbReference type="InterPro" id="IPR036264">
    <property type="entry name" value="Bact_exopeptidase_dim_dom"/>
</dbReference>
<dbReference type="InterPro" id="IPR002933">
    <property type="entry name" value="Peptidase_M20"/>
</dbReference>
<feature type="binding site" evidence="2">
    <location>
        <position position="138"/>
    </location>
    <ligand>
        <name>Mn(2+)</name>
        <dbReference type="ChEBI" id="CHEBI:29035"/>
        <label>2</label>
    </ligand>
</feature>
<dbReference type="Pfam" id="PF07687">
    <property type="entry name" value="M20_dimer"/>
    <property type="match status" value="1"/>
</dbReference>
<dbReference type="OrthoDB" id="9777385at2"/>
<dbReference type="Proteomes" id="UP000036097">
    <property type="component" value="Unassembled WGS sequence"/>
</dbReference>
<reference evidence="4 5" key="1">
    <citation type="submission" date="2015-05" db="EMBL/GenBank/DDBJ databases">
        <title>Photobacterium galathea sp. nov.</title>
        <authorList>
            <person name="Machado H."/>
            <person name="Gram L."/>
        </authorList>
    </citation>
    <scope>NUCLEOTIDE SEQUENCE [LARGE SCALE GENOMIC DNA]</scope>
    <source>
        <strain evidence="4 5">CGMCC 1.12159</strain>
    </source>
</reference>
<dbReference type="EMBL" id="LDOT01000001">
    <property type="protein sequence ID" value="KLV09658.1"/>
    <property type="molecule type" value="Genomic_DNA"/>
</dbReference>
<evidence type="ECO:0000313" key="4">
    <source>
        <dbReference type="EMBL" id="KLV09658.1"/>
    </source>
</evidence>
<dbReference type="SUPFAM" id="SSF53187">
    <property type="entry name" value="Zn-dependent exopeptidases"/>
    <property type="match status" value="1"/>
</dbReference>
<name>A0A0J1HDD8_9GAMM</name>